<evidence type="ECO:0000256" key="1">
    <source>
        <dbReference type="SAM" id="Phobius"/>
    </source>
</evidence>
<dbReference type="CDD" id="cd03801">
    <property type="entry name" value="GT4_PimA-like"/>
    <property type="match status" value="1"/>
</dbReference>
<dbReference type="SUPFAM" id="SSF53756">
    <property type="entry name" value="UDP-Glycosyltransferase/glycogen phosphorylase"/>
    <property type="match status" value="1"/>
</dbReference>
<dbReference type="InterPro" id="IPR050194">
    <property type="entry name" value="Glycosyltransferase_grp1"/>
</dbReference>
<evidence type="ECO:0000313" key="4">
    <source>
        <dbReference type="EMBL" id="PAX60286.1"/>
    </source>
</evidence>
<keyword evidence="1" id="KW-0812">Transmembrane</keyword>
<dbReference type="EMBL" id="NTFS01000015">
    <property type="protein sequence ID" value="PAX60286.1"/>
    <property type="molecule type" value="Genomic_DNA"/>
</dbReference>
<keyword evidence="1" id="KW-0472">Membrane</keyword>
<feature type="domain" description="Glycosyl transferase family 1" evidence="2">
    <location>
        <begin position="218"/>
        <end position="379"/>
    </location>
</feature>
<dbReference type="Proteomes" id="UP000218238">
    <property type="component" value="Unassembled WGS sequence"/>
</dbReference>
<feature type="transmembrane region" description="Helical" evidence="1">
    <location>
        <begin position="57"/>
        <end position="77"/>
    </location>
</feature>
<feature type="domain" description="Glycosyltransferase subfamily 4-like N-terminal" evidence="3">
    <location>
        <begin position="103"/>
        <end position="209"/>
    </location>
</feature>
<dbReference type="OrthoDB" id="73743at2"/>
<accession>A0A2A2TP26</accession>
<dbReference type="PANTHER" id="PTHR45947">
    <property type="entry name" value="SULFOQUINOVOSYL TRANSFERASE SQD2"/>
    <property type="match status" value="1"/>
</dbReference>
<proteinExistence type="predicted"/>
<dbReference type="GO" id="GO:0016757">
    <property type="term" value="F:glycosyltransferase activity"/>
    <property type="evidence" value="ECO:0007669"/>
    <property type="project" value="InterPro"/>
</dbReference>
<evidence type="ECO:0000313" key="5">
    <source>
        <dbReference type="Proteomes" id="UP000218238"/>
    </source>
</evidence>
<dbReference type="InterPro" id="IPR028098">
    <property type="entry name" value="Glyco_trans_4-like_N"/>
</dbReference>
<comment type="caution">
    <text evidence="4">The sequence shown here is derived from an EMBL/GenBank/DDBJ whole genome shotgun (WGS) entry which is preliminary data.</text>
</comment>
<name>A0A2A2TP26_9CYAN</name>
<dbReference type="InterPro" id="IPR001296">
    <property type="entry name" value="Glyco_trans_1"/>
</dbReference>
<organism evidence="4 5">
    <name type="scientific">Brunnivagina elsteri CCALA 953</name>
    <dbReference type="NCBI Taxonomy" id="987040"/>
    <lineage>
        <taxon>Bacteria</taxon>
        <taxon>Bacillati</taxon>
        <taxon>Cyanobacteriota</taxon>
        <taxon>Cyanophyceae</taxon>
        <taxon>Nostocales</taxon>
        <taxon>Calotrichaceae</taxon>
        <taxon>Brunnivagina</taxon>
    </lineage>
</organism>
<dbReference type="AlphaFoldDB" id="A0A2A2TP26"/>
<evidence type="ECO:0000259" key="2">
    <source>
        <dbReference type="Pfam" id="PF00534"/>
    </source>
</evidence>
<sequence length="422" mass="47080">MRIAYLVNKYPKVSHSFIRREIAALEAIGLSVARFSIRSCESELVDPKDKLEFQKTQIVLDVGLLGLLVNFMGFAIAKPISIFRGIHLALKIGWKSDAGILRHLIYLAEACVLWGWLQKEQVTHLHSHFGTNSTTVAMLCNAIGGITYSFTVHGPEEFDRAENIALTEKINRAKFVVAICSFGRSQLYRWCEYQQWQKIHLVRCGVDEDYFNQPETFVSNIASNIPNLVCVGRLCEQKGQILLLQSIKALAEEGFELLLTLVGDGELRSQIEALIREYDLEKQVKITGWASGTQVQNHIINARALILPSFAEGLPVVLMEAFALHRPVISTYVAGIPELVQSDVNGWLVPAGSVEELTSAIREVLRMSPDELNRMGSAGTVSVTQHHNVTQEAKKLARLFHSQLEKENWSLGIGHEALGMGH</sequence>
<dbReference type="PANTHER" id="PTHR45947:SF15">
    <property type="entry name" value="TEICHURONIC ACID BIOSYNTHESIS GLYCOSYLTRANSFERASE TUAC-RELATED"/>
    <property type="match status" value="1"/>
</dbReference>
<gene>
    <name evidence="4" type="ORF">CK510_02590</name>
</gene>
<keyword evidence="1" id="KW-1133">Transmembrane helix</keyword>
<keyword evidence="5" id="KW-1185">Reference proteome</keyword>
<evidence type="ECO:0000259" key="3">
    <source>
        <dbReference type="Pfam" id="PF13439"/>
    </source>
</evidence>
<dbReference type="Pfam" id="PF00534">
    <property type="entry name" value="Glycos_transf_1"/>
    <property type="match status" value="1"/>
</dbReference>
<dbReference type="Pfam" id="PF13439">
    <property type="entry name" value="Glyco_transf_4"/>
    <property type="match status" value="1"/>
</dbReference>
<keyword evidence="4" id="KW-0808">Transferase</keyword>
<dbReference type="RefSeq" id="WP_095720201.1">
    <property type="nucleotide sequence ID" value="NZ_NTFS01000015.1"/>
</dbReference>
<dbReference type="Gene3D" id="3.40.50.2000">
    <property type="entry name" value="Glycogen Phosphorylase B"/>
    <property type="match status" value="2"/>
</dbReference>
<reference evidence="4 5" key="1">
    <citation type="submission" date="2017-08" db="EMBL/GenBank/DDBJ databases">
        <title>Draft genome sequence of filamentous cyanobacterium Calothrix elsteri CCALA 953.</title>
        <authorList>
            <person name="Gagunashvili A.N."/>
            <person name="Elster J."/>
            <person name="Andresson O.S."/>
        </authorList>
    </citation>
    <scope>NUCLEOTIDE SEQUENCE [LARGE SCALE GENOMIC DNA]</scope>
    <source>
        <strain evidence="4 5">CCALA 953</strain>
    </source>
</reference>
<protein>
    <submittedName>
        <fullName evidence="4">Colanic acid biosynthesis glycosyltransferase WcaL</fullName>
    </submittedName>
</protein>